<reference evidence="3" key="3">
    <citation type="submission" date="2025-08" db="UniProtKB">
        <authorList>
            <consortium name="RefSeq"/>
        </authorList>
    </citation>
    <scope>IDENTIFICATION</scope>
    <source>
        <strain evidence="3">NI907</strain>
    </source>
</reference>
<evidence type="ECO:0000313" key="3">
    <source>
        <dbReference type="RefSeq" id="XP_030987755.1"/>
    </source>
</evidence>
<dbReference type="RefSeq" id="XP_030987755.1">
    <property type="nucleotide sequence ID" value="XM_031122297.1"/>
</dbReference>
<gene>
    <name evidence="3" type="ORF">PgNI_02230</name>
</gene>
<evidence type="ECO:0000313" key="2">
    <source>
        <dbReference type="Proteomes" id="UP000515153"/>
    </source>
</evidence>
<name>A0A6P8BKL3_PYRGI</name>
<organism evidence="2 3">
    <name type="scientific">Pyricularia grisea</name>
    <name type="common">Crabgrass-specific blast fungus</name>
    <name type="synonym">Magnaporthe grisea</name>
    <dbReference type="NCBI Taxonomy" id="148305"/>
    <lineage>
        <taxon>Eukaryota</taxon>
        <taxon>Fungi</taxon>
        <taxon>Dikarya</taxon>
        <taxon>Ascomycota</taxon>
        <taxon>Pezizomycotina</taxon>
        <taxon>Sordariomycetes</taxon>
        <taxon>Sordariomycetidae</taxon>
        <taxon>Magnaporthales</taxon>
        <taxon>Pyriculariaceae</taxon>
        <taxon>Pyricularia</taxon>
    </lineage>
</organism>
<protein>
    <submittedName>
        <fullName evidence="3">Uncharacterized protein</fullName>
    </submittedName>
</protein>
<dbReference type="KEGG" id="pgri:PgNI_02230"/>
<evidence type="ECO:0000256" key="1">
    <source>
        <dbReference type="SAM" id="MobiDB-lite"/>
    </source>
</evidence>
<accession>A0A6P8BKL3</accession>
<feature type="compositionally biased region" description="Basic and acidic residues" evidence="1">
    <location>
        <begin position="51"/>
        <end position="63"/>
    </location>
</feature>
<proteinExistence type="predicted"/>
<keyword evidence="2" id="KW-1185">Reference proteome</keyword>
<dbReference type="GeneID" id="41957209"/>
<dbReference type="Proteomes" id="UP000515153">
    <property type="component" value="Unplaced"/>
</dbReference>
<dbReference type="AlphaFoldDB" id="A0A6P8BKL3"/>
<feature type="region of interest" description="Disordered" evidence="1">
    <location>
        <begin position="40"/>
        <end position="63"/>
    </location>
</feature>
<reference evidence="3" key="1">
    <citation type="journal article" date="2019" name="Mol. Biol. Evol.">
        <title>Blast fungal genomes show frequent chromosomal changes, gene gains and losses, and effector gene turnover.</title>
        <authorList>
            <person name="Gomez Luciano L.B."/>
            <person name="Jason Tsai I."/>
            <person name="Chuma I."/>
            <person name="Tosa Y."/>
            <person name="Chen Y.H."/>
            <person name="Li J.Y."/>
            <person name="Li M.Y."/>
            <person name="Jade Lu M.Y."/>
            <person name="Nakayashiki H."/>
            <person name="Li W.H."/>
        </authorList>
    </citation>
    <scope>NUCLEOTIDE SEQUENCE</scope>
    <source>
        <strain evidence="3">NI907</strain>
    </source>
</reference>
<sequence length="63" mass="6904">MNRPRQSDLTPAILQGSPATITMPSLFLSKRGALLHACRPPEESSFWNPDRQSDDSGGHAKDL</sequence>
<reference evidence="3" key="2">
    <citation type="submission" date="2019-10" db="EMBL/GenBank/DDBJ databases">
        <authorList>
            <consortium name="NCBI Genome Project"/>
        </authorList>
    </citation>
    <scope>NUCLEOTIDE SEQUENCE</scope>
    <source>
        <strain evidence="3">NI907</strain>
    </source>
</reference>